<dbReference type="Proteomes" id="UP000184499">
    <property type="component" value="Unassembled WGS sequence"/>
</dbReference>
<dbReference type="OMA" id="WDELHAT"/>
<organism evidence="2 3">
    <name type="scientific">Aspergillus brasiliensis (strain CBS 101740 / IMI 381727 / IBT 21946)</name>
    <dbReference type="NCBI Taxonomy" id="767769"/>
    <lineage>
        <taxon>Eukaryota</taxon>
        <taxon>Fungi</taxon>
        <taxon>Dikarya</taxon>
        <taxon>Ascomycota</taxon>
        <taxon>Pezizomycotina</taxon>
        <taxon>Eurotiomycetes</taxon>
        <taxon>Eurotiomycetidae</taxon>
        <taxon>Eurotiales</taxon>
        <taxon>Aspergillaceae</taxon>
        <taxon>Aspergillus</taxon>
        <taxon>Aspergillus subgen. Circumdati</taxon>
    </lineage>
</organism>
<dbReference type="RefSeq" id="XP_067481412.1">
    <property type="nucleotide sequence ID" value="XM_067621707.1"/>
</dbReference>
<dbReference type="VEuPathDB" id="FungiDB:ASPBRDRAFT_204336"/>
<gene>
    <name evidence="2" type="ORF">ASPBRDRAFT_204336</name>
</gene>
<dbReference type="EMBL" id="KV878681">
    <property type="protein sequence ID" value="OJJ74164.1"/>
    <property type="molecule type" value="Genomic_DNA"/>
</dbReference>
<dbReference type="OrthoDB" id="4343031at2759"/>
<protein>
    <submittedName>
        <fullName evidence="2">Uncharacterized protein</fullName>
    </submittedName>
</protein>
<feature type="region of interest" description="Disordered" evidence="1">
    <location>
        <begin position="65"/>
        <end position="122"/>
    </location>
</feature>
<evidence type="ECO:0000313" key="2">
    <source>
        <dbReference type="EMBL" id="OJJ74164.1"/>
    </source>
</evidence>
<evidence type="ECO:0000256" key="1">
    <source>
        <dbReference type="SAM" id="MobiDB-lite"/>
    </source>
</evidence>
<reference evidence="3" key="1">
    <citation type="journal article" date="2017" name="Genome Biol.">
        <title>Comparative genomics reveals high biological diversity and specific adaptations in the industrially and medically important fungal genus Aspergillus.</title>
        <authorList>
            <person name="de Vries R.P."/>
            <person name="Riley R."/>
            <person name="Wiebenga A."/>
            <person name="Aguilar-Osorio G."/>
            <person name="Amillis S."/>
            <person name="Uchima C.A."/>
            <person name="Anderluh G."/>
            <person name="Asadollahi M."/>
            <person name="Askin M."/>
            <person name="Barry K."/>
            <person name="Battaglia E."/>
            <person name="Bayram O."/>
            <person name="Benocci T."/>
            <person name="Braus-Stromeyer S.A."/>
            <person name="Caldana C."/>
            <person name="Canovas D."/>
            <person name="Cerqueira G.C."/>
            <person name="Chen F."/>
            <person name="Chen W."/>
            <person name="Choi C."/>
            <person name="Clum A."/>
            <person name="Dos Santos R.A."/>
            <person name="Damasio A.R."/>
            <person name="Diallinas G."/>
            <person name="Emri T."/>
            <person name="Fekete E."/>
            <person name="Flipphi M."/>
            <person name="Freyberg S."/>
            <person name="Gallo A."/>
            <person name="Gournas C."/>
            <person name="Habgood R."/>
            <person name="Hainaut M."/>
            <person name="Harispe M.L."/>
            <person name="Henrissat B."/>
            <person name="Hilden K.S."/>
            <person name="Hope R."/>
            <person name="Hossain A."/>
            <person name="Karabika E."/>
            <person name="Karaffa L."/>
            <person name="Karanyi Z."/>
            <person name="Krasevec N."/>
            <person name="Kuo A."/>
            <person name="Kusch H."/>
            <person name="LaButti K."/>
            <person name="Lagendijk E.L."/>
            <person name="Lapidus A."/>
            <person name="Levasseur A."/>
            <person name="Lindquist E."/>
            <person name="Lipzen A."/>
            <person name="Logrieco A.F."/>
            <person name="MacCabe A."/>
            <person name="Maekelae M.R."/>
            <person name="Malavazi I."/>
            <person name="Melin P."/>
            <person name="Meyer V."/>
            <person name="Mielnichuk N."/>
            <person name="Miskei M."/>
            <person name="Molnar A.P."/>
            <person name="Mule G."/>
            <person name="Ngan C.Y."/>
            <person name="Orejas M."/>
            <person name="Orosz E."/>
            <person name="Ouedraogo J.P."/>
            <person name="Overkamp K.M."/>
            <person name="Park H.-S."/>
            <person name="Perrone G."/>
            <person name="Piumi F."/>
            <person name="Punt P.J."/>
            <person name="Ram A.F."/>
            <person name="Ramon A."/>
            <person name="Rauscher S."/>
            <person name="Record E."/>
            <person name="Riano-Pachon D.M."/>
            <person name="Robert V."/>
            <person name="Roehrig J."/>
            <person name="Ruller R."/>
            <person name="Salamov A."/>
            <person name="Salih N.S."/>
            <person name="Samson R.A."/>
            <person name="Sandor E."/>
            <person name="Sanguinetti M."/>
            <person name="Schuetze T."/>
            <person name="Sepcic K."/>
            <person name="Shelest E."/>
            <person name="Sherlock G."/>
            <person name="Sophianopoulou V."/>
            <person name="Squina F.M."/>
            <person name="Sun H."/>
            <person name="Susca A."/>
            <person name="Todd R.B."/>
            <person name="Tsang A."/>
            <person name="Unkles S.E."/>
            <person name="van de Wiele N."/>
            <person name="van Rossen-Uffink D."/>
            <person name="Oliveira J.V."/>
            <person name="Vesth T.C."/>
            <person name="Visser J."/>
            <person name="Yu J.-H."/>
            <person name="Zhou M."/>
            <person name="Andersen M.R."/>
            <person name="Archer D.B."/>
            <person name="Baker S.E."/>
            <person name="Benoit I."/>
            <person name="Brakhage A.A."/>
            <person name="Braus G.H."/>
            <person name="Fischer R."/>
            <person name="Frisvad J.C."/>
            <person name="Goldman G.H."/>
            <person name="Houbraken J."/>
            <person name="Oakley B."/>
            <person name="Pocsi I."/>
            <person name="Scazzocchio C."/>
            <person name="Seiboth B."/>
            <person name="vanKuyk P.A."/>
            <person name="Wortman J."/>
            <person name="Dyer P.S."/>
            <person name="Grigoriev I.V."/>
        </authorList>
    </citation>
    <scope>NUCLEOTIDE SEQUENCE [LARGE SCALE GENOMIC DNA]</scope>
    <source>
        <strain evidence="3">CBS 101740 / IMI 381727 / IBT 21946</strain>
    </source>
</reference>
<keyword evidence="3" id="KW-1185">Reference proteome</keyword>
<name>A0A1L9UR20_ASPBC</name>
<feature type="compositionally biased region" description="Basic and acidic residues" evidence="1">
    <location>
        <begin position="105"/>
        <end position="122"/>
    </location>
</feature>
<evidence type="ECO:0000313" key="3">
    <source>
        <dbReference type="Proteomes" id="UP000184499"/>
    </source>
</evidence>
<sequence length="122" mass="14040">MILRRASTLSRPLVLRPAYSARVCYYHPPEIHSNKGEEFFIPPSYPDDFESAPSLVNKRDENTTTAAHWDELHATSSETSVKADRGDINIQQQQQQQKRTTSSSKDYDKNMQDEEPPKLDEM</sequence>
<accession>A0A1L9UR20</accession>
<proteinExistence type="predicted"/>
<dbReference type="GeneID" id="93574195"/>
<dbReference type="AlphaFoldDB" id="A0A1L9UR20"/>